<dbReference type="GO" id="GO:0003677">
    <property type="term" value="F:DNA binding"/>
    <property type="evidence" value="ECO:0007669"/>
    <property type="project" value="UniProtKB-KW"/>
</dbReference>
<dbReference type="EMBL" id="CP027306">
    <property type="protein sequence ID" value="AXE78965.1"/>
    <property type="molecule type" value="Genomic_DNA"/>
</dbReference>
<dbReference type="InterPro" id="IPR057240">
    <property type="entry name" value="ParB_dimer_C"/>
</dbReference>
<dbReference type="SUPFAM" id="SSF109709">
    <property type="entry name" value="KorB DNA-binding domain-like"/>
    <property type="match status" value="1"/>
</dbReference>
<dbReference type="Gene3D" id="3.90.1530.30">
    <property type="match status" value="1"/>
</dbReference>
<organism evidence="6 7">
    <name type="scientific">Streptomyces atratus</name>
    <dbReference type="NCBI Taxonomy" id="1893"/>
    <lineage>
        <taxon>Bacteria</taxon>
        <taxon>Bacillati</taxon>
        <taxon>Actinomycetota</taxon>
        <taxon>Actinomycetes</taxon>
        <taxon>Kitasatosporales</taxon>
        <taxon>Streptomycetaceae</taxon>
        <taxon>Streptomyces</taxon>
    </lineage>
</organism>
<dbReference type="CDD" id="cd16393">
    <property type="entry name" value="SPO0J_N"/>
    <property type="match status" value="1"/>
</dbReference>
<dbReference type="FunFam" id="3.90.1530.30:FF:000001">
    <property type="entry name" value="Chromosome partitioning protein ParB"/>
    <property type="match status" value="1"/>
</dbReference>
<dbReference type="GO" id="GO:0007059">
    <property type="term" value="P:chromosome segregation"/>
    <property type="evidence" value="ECO:0007669"/>
    <property type="project" value="UniProtKB-KW"/>
</dbReference>
<dbReference type="Proteomes" id="UP000252698">
    <property type="component" value="Chromosome"/>
</dbReference>
<dbReference type="Pfam" id="PF02195">
    <property type="entry name" value="ParB_N"/>
    <property type="match status" value="1"/>
</dbReference>
<keyword evidence="3" id="KW-0238">DNA-binding</keyword>
<dbReference type="RefSeq" id="WP_114245518.1">
    <property type="nucleotide sequence ID" value="NZ_CP027306.1"/>
</dbReference>
<dbReference type="PANTHER" id="PTHR33375">
    <property type="entry name" value="CHROMOSOME-PARTITIONING PROTEIN PARB-RELATED"/>
    <property type="match status" value="1"/>
</dbReference>
<dbReference type="InterPro" id="IPR041468">
    <property type="entry name" value="HTH_ParB/Spo0J"/>
</dbReference>
<dbReference type="FunFam" id="1.10.10.2830:FF:000001">
    <property type="entry name" value="Chromosome partitioning protein ParB"/>
    <property type="match status" value="1"/>
</dbReference>
<comment type="similarity">
    <text evidence="1">Belongs to the ParB family.</text>
</comment>
<evidence type="ECO:0000259" key="5">
    <source>
        <dbReference type="SMART" id="SM00470"/>
    </source>
</evidence>
<dbReference type="InterPro" id="IPR036086">
    <property type="entry name" value="ParB/Sulfiredoxin_sf"/>
</dbReference>
<evidence type="ECO:0000256" key="3">
    <source>
        <dbReference type="ARBA" id="ARBA00023125"/>
    </source>
</evidence>
<accession>A0A2Z5JGP5</accession>
<dbReference type="GeneID" id="95520888"/>
<sequence>MSERRRGLGRGLGALIPAAPQEKQVPSTGVGSTSPGAGPVMTAERGVAAAKVATLAPVPVVPEPSAPVSEPEAAAESVGAAGAYFAEVLLGSITPNPRQPREVFDEDALAELVTSIKEVGLLQPVVVRKMGPERYELIMGERRWRACREAGLERIPAIVRATDDEKLLLDALLENLHRAQLNPLEEAAAYDQLLKDFKCTHDQLADRIGRSRPQVSNTLRLLRLSPPVQRRVAAGVLSAGHARALLSVDDSEEQDRLAHRIVAEGLSVRAVEEIVTLMGSSPTSTAKAKGPRAGGRVSPALSDLASRLSDRFETRVKVDLGQKKGKIVVEFASMEDLDRILGSLAPGEGRVLDQASSEGSAEGDEG</sequence>
<dbReference type="Pfam" id="PF17762">
    <property type="entry name" value="HTH_ParB"/>
    <property type="match status" value="1"/>
</dbReference>
<dbReference type="AlphaFoldDB" id="A0A2Z5JGP5"/>
<dbReference type="InterPro" id="IPR004437">
    <property type="entry name" value="ParB/RepB/Spo0J"/>
</dbReference>
<dbReference type="InterPro" id="IPR003115">
    <property type="entry name" value="ParB_N"/>
</dbReference>
<feature type="region of interest" description="Disordered" evidence="4">
    <location>
        <begin position="1"/>
        <end position="40"/>
    </location>
</feature>
<proteinExistence type="inferred from homology"/>
<dbReference type="SMART" id="SM00470">
    <property type="entry name" value="ParB"/>
    <property type="match status" value="1"/>
</dbReference>
<gene>
    <name evidence="6" type="ORF">C5746_20830</name>
</gene>
<dbReference type="InterPro" id="IPR050336">
    <property type="entry name" value="Chromosome_partition/occlusion"/>
</dbReference>
<feature type="domain" description="ParB-like N-terminal" evidence="5">
    <location>
        <begin position="86"/>
        <end position="176"/>
    </location>
</feature>
<reference evidence="6 7" key="1">
    <citation type="journal article" date="2018" name="Front. Microbiol.">
        <title>Genome Sequencing of Streptomyces atratus SCSIOZH16 and Activation Production of Nocardamine via Metabolic Engineering.</title>
        <authorList>
            <person name="Li Y."/>
            <person name="Zhang C."/>
            <person name="Liu C."/>
            <person name="Ju J."/>
            <person name="Ma J."/>
        </authorList>
    </citation>
    <scope>NUCLEOTIDE SEQUENCE [LARGE SCALE GENOMIC DNA]</scope>
    <source>
        <strain evidence="6 7">SCSIO_ZH16</strain>
    </source>
</reference>
<protein>
    <submittedName>
        <fullName evidence="6">Chromosome partitioning protein ParB</fullName>
    </submittedName>
</protein>
<evidence type="ECO:0000256" key="4">
    <source>
        <dbReference type="SAM" id="MobiDB-lite"/>
    </source>
</evidence>
<evidence type="ECO:0000256" key="2">
    <source>
        <dbReference type="ARBA" id="ARBA00022829"/>
    </source>
</evidence>
<dbReference type="Gene3D" id="1.10.10.2830">
    <property type="match status" value="1"/>
</dbReference>
<dbReference type="Pfam" id="PF23552">
    <property type="entry name" value="ParB_C"/>
    <property type="match status" value="1"/>
</dbReference>
<dbReference type="GO" id="GO:0045881">
    <property type="term" value="P:positive regulation of sporulation resulting in formation of a cellular spore"/>
    <property type="evidence" value="ECO:0007669"/>
    <property type="project" value="TreeGrafter"/>
</dbReference>
<dbReference type="PANTHER" id="PTHR33375:SF1">
    <property type="entry name" value="CHROMOSOME-PARTITIONING PROTEIN PARB-RELATED"/>
    <property type="match status" value="1"/>
</dbReference>
<dbReference type="GO" id="GO:0005694">
    <property type="term" value="C:chromosome"/>
    <property type="evidence" value="ECO:0007669"/>
    <property type="project" value="TreeGrafter"/>
</dbReference>
<dbReference type="NCBIfam" id="TIGR00180">
    <property type="entry name" value="parB_part"/>
    <property type="match status" value="1"/>
</dbReference>
<dbReference type="SUPFAM" id="SSF110849">
    <property type="entry name" value="ParB/Sulfiredoxin"/>
    <property type="match status" value="1"/>
</dbReference>
<evidence type="ECO:0000313" key="6">
    <source>
        <dbReference type="EMBL" id="AXE78965.1"/>
    </source>
</evidence>
<evidence type="ECO:0000256" key="1">
    <source>
        <dbReference type="ARBA" id="ARBA00006295"/>
    </source>
</evidence>
<feature type="compositionally biased region" description="Polar residues" evidence="4">
    <location>
        <begin position="24"/>
        <end position="35"/>
    </location>
</feature>
<keyword evidence="2" id="KW-0159">Chromosome partition</keyword>
<evidence type="ECO:0000313" key="7">
    <source>
        <dbReference type="Proteomes" id="UP000252698"/>
    </source>
</evidence>
<name>A0A2Z5JGP5_STRAR</name>
<dbReference type="KEGG" id="sata:C5746_20830"/>